<accession>A0A4Q7MD89</accession>
<proteinExistence type="predicted"/>
<protein>
    <recommendedName>
        <fullName evidence="4">Sporulation protein YtfJ</fullName>
    </recommendedName>
</protein>
<sequence>MAKLSESLAALVPTWGAKMAYGERTTLGGHELVPVALVVFGFGGGEGSGEMPEGGTTPAGRGEGSGGGGGGYVVPIGAYVGGPDGLRFRPNPIAMLMVAVPLVSAAGWAVSRIAGAIGGSRAAH</sequence>
<feature type="compositionally biased region" description="Low complexity" evidence="1">
    <location>
        <begin position="49"/>
        <end position="60"/>
    </location>
</feature>
<dbReference type="OrthoDB" id="4965215at2"/>
<evidence type="ECO:0008006" key="4">
    <source>
        <dbReference type="Google" id="ProtNLM"/>
    </source>
</evidence>
<dbReference type="RefSeq" id="WP_130352788.1">
    <property type="nucleotide sequence ID" value="NZ_SGWY01000002.1"/>
</dbReference>
<organism evidence="2 3">
    <name type="scientific">Agromyces ramosus</name>
    <dbReference type="NCBI Taxonomy" id="33879"/>
    <lineage>
        <taxon>Bacteria</taxon>
        <taxon>Bacillati</taxon>
        <taxon>Actinomycetota</taxon>
        <taxon>Actinomycetes</taxon>
        <taxon>Micrococcales</taxon>
        <taxon>Microbacteriaceae</taxon>
        <taxon>Agromyces</taxon>
    </lineage>
</organism>
<reference evidence="2 3" key="1">
    <citation type="submission" date="2019-02" db="EMBL/GenBank/DDBJ databases">
        <title>Genomic Encyclopedia of Type Strains, Phase IV (KMG-IV): sequencing the most valuable type-strain genomes for metagenomic binning, comparative biology and taxonomic classification.</title>
        <authorList>
            <person name="Goeker M."/>
        </authorList>
    </citation>
    <scope>NUCLEOTIDE SEQUENCE [LARGE SCALE GENOMIC DNA]</scope>
    <source>
        <strain evidence="2 3">DSM 43045</strain>
    </source>
</reference>
<gene>
    <name evidence="2" type="ORF">EV187_1894</name>
</gene>
<dbReference type="Proteomes" id="UP000293289">
    <property type="component" value="Unassembled WGS sequence"/>
</dbReference>
<comment type="caution">
    <text evidence="2">The sequence shown here is derived from an EMBL/GenBank/DDBJ whole genome shotgun (WGS) entry which is preliminary data.</text>
</comment>
<keyword evidence="3" id="KW-1185">Reference proteome</keyword>
<dbReference type="AlphaFoldDB" id="A0A4Q7MD89"/>
<name>A0A4Q7MD89_9MICO</name>
<evidence type="ECO:0000313" key="3">
    <source>
        <dbReference type="Proteomes" id="UP000293289"/>
    </source>
</evidence>
<feature type="region of interest" description="Disordered" evidence="1">
    <location>
        <begin position="47"/>
        <end position="67"/>
    </location>
</feature>
<evidence type="ECO:0000256" key="1">
    <source>
        <dbReference type="SAM" id="MobiDB-lite"/>
    </source>
</evidence>
<evidence type="ECO:0000313" key="2">
    <source>
        <dbReference type="EMBL" id="RZS66175.1"/>
    </source>
</evidence>
<dbReference type="EMBL" id="SGWY01000002">
    <property type="protein sequence ID" value="RZS66175.1"/>
    <property type="molecule type" value="Genomic_DNA"/>
</dbReference>